<dbReference type="Pfam" id="PF04851">
    <property type="entry name" value="ResIII"/>
    <property type="match status" value="1"/>
</dbReference>
<dbReference type="PANTHER" id="PTHR47396:SF1">
    <property type="entry name" value="ATP-DEPENDENT HELICASE IRC3-RELATED"/>
    <property type="match status" value="1"/>
</dbReference>
<dbReference type="GO" id="GO:0036121">
    <property type="term" value="F:double-stranded DNA helicase activity"/>
    <property type="evidence" value="ECO:0007669"/>
    <property type="project" value="TreeGrafter"/>
</dbReference>
<dbReference type="PROSITE" id="PS51192">
    <property type="entry name" value="HELICASE_ATP_BIND_1"/>
    <property type="match status" value="1"/>
</dbReference>
<dbReference type="SMART" id="SM00487">
    <property type="entry name" value="DEXDc"/>
    <property type="match status" value="1"/>
</dbReference>
<protein>
    <submittedName>
        <fullName evidence="2">Restriction endonuclease subunit R</fullName>
    </submittedName>
</protein>
<dbReference type="InterPro" id="IPR050742">
    <property type="entry name" value="Helicase_Restrict-Modif_Enz"/>
</dbReference>
<organism evidence="2 5">
    <name type="scientific">Phascolarctobacterium faecium</name>
    <dbReference type="NCBI Taxonomy" id="33025"/>
    <lineage>
        <taxon>Bacteria</taxon>
        <taxon>Bacillati</taxon>
        <taxon>Bacillota</taxon>
        <taxon>Negativicutes</taxon>
        <taxon>Acidaminococcales</taxon>
        <taxon>Acidaminococcaceae</taxon>
        <taxon>Phascolarctobacterium</taxon>
    </lineage>
</organism>
<sequence>MKVELFPFQKKATIDLRVKVAEALGSYHRTHTPQVVSLQAPTGAGKTIIMASLIEDIYFGTDHYAEQPEAIFVWLSDSPALNEQSKQKIDLKADKIRFGQCVTIEDESFDQEMLENGHIYFLNTQKLGKAGNLGKHSDTRQYTIWETLENTVREKSDRLYFIIDEAHRGMQGSEAGKATSIMQRFLKGSSEFRLPPMPLVIGISATAARFNALVGDTNSTLQKCIITAADVRASGLLKDRIVITYPDDPEKNNEMAVLQAATDEWKNKCDHWYQYSYEQHYAQVNPVLVLQVLAGSGKAISNTNLDDVIAKIEERIGTQFKENEVVHTFGSTGVITINGLNVPRINPSEITEDKRIRVVLFKENLSTGWDCPRAETMMSFRRAEDATYIAQLLGRMIRTPLQCHIIVDDSLNDVRLYLPYFNKNTVKEVVDELQNTEGGEIPTVIDSESLENQVYVQWSVHPPKQKKAPIENPYEPNLFSEATQENSETTHAKQNFVKKDTSTTDEFPSKEIHLQQEQTVIVSQKSQSSKFVYHKTALDSSVQDPLPSLSIDREAIIKFINNQGYLTYLVRNVKINNYLKSLLSLAGILTQSNIFAGANEELEKEVIAMIRQYIEDLHANGTYKELAKNVLSFKLSVRVFDVFGESLDNGLAQDLFTASESDLDRQLRAADARLGAYGFPHKYGRAFGNLNNPSQYKIDCILFAADDECVGKLNRYAEAKFHALNDQYRKYVVTTSERCKKEYSNIIANADIVSKHNFTLPETLSVRLEDNGTEYTNHLFAAENGFAKIKLNSWEAGVLEEEAAAEDFVCWIRNPSRSSWSLCIPYEINNEIKPSYPDFIIIRRDPILGYIIDILEPHNPDFKDNLGKAKGFAKYAVEEQRIGRIQLIRQGKDASGKTRFKRLDLAKGAIRDKVLKAQNHEELDHIFETDGKIGSNY</sequence>
<reference evidence="4 5" key="1">
    <citation type="journal article" date="2019" name="Nat. Med.">
        <title>A library of human gut bacterial isolates paired with longitudinal multiomics data enables mechanistic microbiome research.</title>
        <authorList>
            <person name="Poyet M."/>
            <person name="Groussin M."/>
            <person name="Gibbons S.M."/>
            <person name="Avila-Pacheco J."/>
            <person name="Jiang X."/>
            <person name="Kearney S.M."/>
            <person name="Perrotta A.R."/>
            <person name="Berdy B."/>
            <person name="Zhao S."/>
            <person name="Lieberman T.D."/>
            <person name="Swanson P.K."/>
            <person name="Smith M."/>
            <person name="Roesemann S."/>
            <person name="Alexander J.E."/>
            <person name="Rich S.A."/>
            <person name="Livny J."/>
            <person name="Vlamakis H."/>
            <person name="Clish C."/>
            <person name="Bullock K."/>
            <person name="Deik A."/>
            <person name="Scott J."/>
            <person name="Pierce K.A."/>
            <person name="Xavier R.J."/>
            <person name="Alm E.J."/>
        </authorList>
    </citation>
    <scope>NUCLEOTIDE SEQUENCE [LARGE SCALE GENOMIC DNA]</scope>
    <source>
        <strain evidence="2 5">BIOML-A13</strain>
        <strain evidence="3 4">BIOML-A3</strain>
    </source>
</reference>
<dbReference type="GO" id="GO:0000403">
    <property type="term" value="F:Y-form DNA binding"/>
    <property type="evidence" value="ECO:0007669"/>
    <property type="project" value="TreeGrafter"/>
</dbReference>
<evidence type="ECO:0000313" key="2">
    <source>
        <dbReference type="EMBL" id="MTT76288.1"/>
    </source>
</evidence>
<dbReference type="InterPro" id="IPR006935">
    <property type="entry name" value="Helicase/UvrB_N"/>
</dbReference>
<dbReference type="OrthoDB" id="9804145at2"/>
<evidence type="ECO:0000313" key="5">
    <source>
        <dbReference type="Proteomes" id="UP000484547"/>
    </source>
</evidence>
<feature type="domain" description="Helicase ATP-binding" evidence="1">
    <location>
        <begin position="27"/>
        <end position="225"/>
    </location>
</feature>
<dbReference type="GO" id="GO:0061749">
    <property type="term" value="F:forked DNA-dependent helicase activity"/>
    <property type="evidence" value="ECO:0007669"/>
    <property type="project" value="TreeGrafter"/>
</dbReference>
<dbReference type="RefSeq" id="WP_149877502.1">
    <property type="nucleotide sequence ID" value="NZ_JAXUJR010000008.1"/>
</dbReference>
<gene>
    <name evidence="2" type="ORF">GMD11_08420</name>
    <name evidence="3" type="ORF">GMD18_08075</name>
</gene>
<evidence type="ECO:0000313" key="3">
    <source>
        <dbReference type="EMBL" id="MTU04352.1"/>
    </source>
</evidence>
<keyword evidence="2" id="KW-0255">Endonuclease</keyword>
<keyword evidence="4" id="KW-1185">Reference proteome</keyword>
<dbReference type="EMBL" id="WNBM01000006">
    <property type="protein sequence ID" value="MTT76288.1"/>
    <property type="molecule type" value="Genomic_DNA"/>
</dbReference>
<dbReference type="Proteomes" id="UP000443070">
    <property type="component" value="Unassembled WGS sequence"/>
</dbReference>
<dbReference type="AlphaFoldDB" id="A0A7X2XGJ1"/>
<evidence type="ECO:0000259" key="1">
    <source>
        <dbReference type="PROSITE" id="PS51192"/>
    </source>
</evidence>
<dbReference type="SUPFAM" id="SSF52540">
    <property type="entry name" value="P-loop containing nucleoside triphosphate hydrolases"/>
    <property type="match status" value="2"/>
</dbReference>
<proteinExistence type="predicted"/>
<dbReference type="GO" id="GO:0016787">
    <property type="term" value="F:hydrolase activity"/>
    <property type="evidence" value="ECO:0007669"/>
    <property type="project" value="InterPro"/>
</dbReference>
<dbReference type="InterPro" id="IPR027417">
    <property type="entry name" value="P-loop_NTPase"/>
</dbReference>
<keyword evidence="2" id="KW-0378">Hydrolase</keyword>
<accession>A0A7X2XGJ1</accession>
<name>A0A7X2XGJ1_9FIRM</name>
<dbReference type="EMBL" id="WNBW01000006">
    <property type="protein sequence ID" value="MTU04352.1"/>
    <property type="molecule type" value="Genomic_DNA"/>
</dbReference>
<dbReference type="Gene3D" id="3.40.50.300">
    <property type="entry name" value="P-loop containing nucleotide triphosphate hydrolases"/>
    <property type="match status" value="1"/>
</dbReference>
<dbReference type="InterPro" id="IPR014001">
    <property type="entry name" value="Helicase_ATP-bd"/>
</dbReference>
<dbReference type="GO" id="GO:0004519">
    <property type="term" value="F:endonuclease activity"/>
    <property type="evidence" value="ECO:0007669"/>
    <property type="project" value="UniProtKB-KW"/>
</dbReference>
<comment type="caution">
    <text evidence="2">The sequence shown here is derived from an EMBL/GenBank/DDBJ whole genome shotgun (WGS) entry which is preliminary data.</text>
</comment>
<dbReference type="Proteomes" id="UP000484547">
    <property type="component" value="Unassembled WGS sequence"/>
</dbReference>
<keyword evidence="2" id="KW-0540">Nuclease</keyword>
<evidence type="ECO:0000313" key="4">
    <source>
        <dbReference type="Proteomes" id="UP000443070"/>
    </source>
</evidence>
<dbReference type="GO" id="GO:0005524">
    <property type="term" value="F:ATP binding"/>
    <property type="evidence" value="ECO:0007669"/>
    <property type="project" value="InterPro"/>
</dbReference>
<dbReference type="PANTHER" id="PTHR47396">
    <property type="entry name" value="TYPE I RESTRICTION ENZYME ECOKI R PROTEIN"/>
    <property type="match status" value="1"/>
</dbReference>